<dbReference type="PANTHER" id="PTHR38037:SF2">
    <property type="entry name" value="ATP-DEPENDENT ZINC PROTEASE DOMAIN-CONTAINING PROTEIN-RELATED"/>
    <property type="match status" value="1"/>
</dbReference>
<organism evidence="3 4">
    <name type="scientific">Alkalilimnicola ehrlichii (strain ATCC BAA-1101 / DSM 17681 / MLHE-1)</name>
    <dbReference type="NCBI Taxonomy" id="187272"/>
    <lineage>
        <taxon>Bacteria</taxon>
        <taxon>Pseudomonadati</taxon>
        <taxon>Pseudomonadota</taxon>
        <taxon>Gammaproteobacteria</taxon>
        <taxon>Chromatiales</taxon>
        <taxon>Ectothiorhodospiraceae</taxon>
        <taxon>Alkalilimnicola</taxon>
    </lineage>
</organism>
<evidence type="ECO:0000259" key="2">
    <source>
        <dbReference type="Pfam" id="PF05618"/>
    </source>
</evidence>
<evidence type="ECO:0000313" key="4">
    <source>
        <dbReference type="Proteomes" id="UP000001962"/>
    </source>
</evidence>
<dbReference type="EMBL" id="CP000453">
    <property type="protein sequence ID" value="ABI56125.1"/>
    <property type="molecule type" value="Genomic_DNA"/>
</dbReference>
<keyword evidence="4" id="KW-1185">Reference proteome</keyword>
<evidence type="ECO:0000256" key="1">
    <source>
        <dbReference type="SAM" id="MobiDB-lite"/>
    </source>
</evidence>
<dbReference type="HOGENOM" id="CLU_070079_0_0_6"/>
<dbReference type="InterPro" id="IPR008503">
    <property type="entry name" value="Asp_endopeptidase"/>
</dbReference>
<dbReference type="Proteomes" id="UP000001962">
    <property type="component" value="Chromosome"/>
</dbReference>
<reference evidence="4" key="1">
    <citation type="submission" date="2006-08" db="EMBL/GenBank/DDBJ databases">
        <title>Complete sequence of Alkalilimnicola ehrilichei MLHE-1.</title>
        <authorList>
            <person name="Copeland A."/>
            <person name="Lucas S."/>
            <person name="Lapidus A."/>
            <person name="Barry K."/>
            <person name="Detter J.C."/>
            <person name="Glavina del Rio T."/>
            <person name="Hammon N."/>
            <person name="Israni S."/>
            <person name="Dalin E."/>
            <person name="Tice H."/>
            <person name="Pitluck S."/>
            <person name="Sims D."/>
            <person name="Brettin T."/>
            <person name="Bruce D."/>
            <person name="Han C."/>
            <person name="Tapia R."/>
            <person name="Gilna P."/>
            <person name="Schmutz J."/>
            <person name="Larimer F."/>
            <person name="Land M."/>
            <person name="Hauser L."/>
            <person name="Kyrpides N."/>
            <person name="Mikhailova N."/>
            <person name="Oremland R.S."/>
            <person name="Hoeft S.E."/>
            <person name="Switzer-Blum J."/>
            <person name="Kulp T."/>
            <person name="King G."/>
            <person name="Tabita R."/>
            <person name="Witte B."/>
            <person name="Santini J.M."/>
            <person name="Basu P."/>
            <person name="Hollibaugh J.T."/>
            <person name="Xie G."/>
            <person name="Stolz J.F."/>
            <person name="Richardson P."/>
        </authorList>
    </citation>
    <scope>NUCLEOTIDE SEQUENCE [LARGE SCALE GENOMIC DNA]</scope>
    <source>
        <strain evidence="4">ATCC BAA-1101 / DSM 17681 / MLHE-1</strain>
    </source>
</reference>
<protein>
    <recommendedName>
        <fullName evidence="2">Retropepsin-like aspartic endopeptidase domain-containing protein</fullName>
    </recommendedName>
</protein>
<feature type="region of interest" description="Disordered" evidence="1">
    <location>
        <begin position="91"/>
        <end position="114"/>
    </location>
</feature>
<sequence length="266" mass="28998">MTPRPERRQGTVPRRPALAMLAVLGLLAGCQTLPQEEQLSVSAFEQQQTAQTEALLEALDTLGASLNRQQQQLSALGEGLGSIDQRLTDLEARGTGTPSPLPLAQTQPSGDREDDLEGKVVLGAVEWLAFPEHGMVIAARVDSGAASSSLNATGISEFERDGETWVRFTVSYPPGRPGDDDEEDNREVELEAPLDSRITIRQAAGREERLVVRLPVRLGPIEDEARFTLSDRGHLTYATLVGRDLLMDIAVIDVAETYLHPRPEDD</sequence>
<dbReference type="AlphaFoldDB" id="Q0AAL2"/>
<name>Q0AAL2_ALKEH</name>
<dbReference type="PANTHER" id="PTHR38037">
    <property type="entry name" value="ZN_PROTEASE DOMAIN-CONTAINING PROTEIN"/>
    <property type="match status" value="1"/>
</dbReference>
<dbReference type="Pfam" id="PF05618">
    <property type="entry name" value="Zn_protease"/>
    <property type="match status" value="1"/>
</dbReference>
<feature type="domain" description="Retropepsin-like aspartic endopeptidase" evidence="2">
    <location>
        <begin position="121"/>
        <end position="262"/>
    </location>
</feature>
<dbReference type="PROSITE" id="PS51257">
    <property type="entry name" value="PROKAR_LIPOPROTEIN"/>
    <property type="match status" value="1"/>
</dbReference>
<dbReference type="KEGG" id="aeh:Mlg_0771"/>
<dbReference type="SUPFAM" id="SSF50630">
    <property type="entry name" value="Acid proteases"/>
    <property type="match status" value="1"/>
</dbReference>
<proteinExistence type="predicted"/>
<dbReference type="InterPro" id="IPR021109">
    <property type="entry name" value="Peptidase_aspartic_dom_sf"/>
</dbReference>
<evidence type="ECO:0000313" key="3">
    <source>
        <dbReference type="EMBL" id="ABI56125.1"/>
    </source>
</evidence>
<dbReference type="Gene3D" id="2.40.70.10">
    <property type="entry name" value="Acid Proteases"/>
    <property type="match status" value="1"/>
</dbReference>
<gene>
    <name evidence="3" type="ordered locus">Mlg_0771</name>
</gene>
<dbReference type="eggNOG" id="COG4067">
    <property type="taxonomic scope" value="Bacteria"/>
</dbReference>
<accession>Q0AAL2</accession>
<dbReference type="RefSeq" id="WP_011628520.1">
    <property type="nucleotide sequence ID" value="NC_008340.1"/>
</dbReference>